<name>A0ABN1RRI5_9ACTN</name>
<evidence type="ECO:0000256" key="1">
    <source>
        <dbReference type="ARBA" id="ARBA00004167"/>
    </source>
</evidence>
<accession>A0ABN1RRI5</accession>
<organism evidence="7 8">
    <name type="scientific">Kribbella koreensis</name>
    <dbReference type="NCBI Taxonomy" id="57909"/>
    <lineage>
        <taxon>Bacteria</taxon>
        <taxon>Bacillati</taxon>
        <taxon>Actinomycetota</taxon>
        <taxon>Actinomycetes</taxon>
        <taxon>Propionibacteriales</taxon>
        <taxon>Kribbellaceae</taxon>
        <taxon>Kribbella</taxon>
    </lineage>
</organism>
<dbReference type="EMBL" id="BAAAHK010000024">
    <property type="protein sequence ID" value="GAA0962282.1"/>
    <property type="molecule type" value="Genomic_DNA"/>
</dbReference>
<keyword evidence="2 6" id="KW-0812">Transmembrane</keyword>
<comment type="caution">
    <text evidence="7">The sequence shown here is derived from an EMBL/GenBank/DDBJ whole genome shotgun (WGS) entry which is preliminary data.</text>
</comment>
<evidence type="ECO:0000256" key="3">
    <source>
        <dbReference type="ARBA" id="ARBA00022989"/>
    </source>
</evidence>
<feature type="compositionally biased region" description="Pro residues" evidence="5">
    <location>
        <begin position="21"/>
        <end position="32"/>
    </location>
</feature>
<evidence type="ECO:0000256" key="5">
    <source>
        <dbReference type="SAM" id="MobiDB-lite"/>
    </source>
</evidence>
<feature type="compositionally biased region" description="Low complexity" evidence="5">
    <location>
        <begin position="52"/>
        <end position="90"/>
    </location>
</feature>
<reference evidence="7 8" key="1">
    <citation type="journal article" date="2019" name="Int. J. Syst. Evol. Microbiol.">
        <title>The Global Catalogue of Microorganisms (GCM) 10K type strain sequencing project: providing services to taxonomists for standard genome sequencing and annotation.</title>
        <authorList>
            <consortium name="The Broad Institute Genomics Platform"/>
            <consortium name="The Broad Institute Genome Sequencing Center for Infectious Disease"/>
            <person name="Wu L."/>
            <person name="Ma J."/>
        </authorList>
    </citation>
    <scope>NUCLEOTIDE SEQUENCE [LARGE SCALE GENOMIC DNA]</scope>
    <source>
        <strain evidence="7 8">JCM 10977</strain>
    </source>
</reference>
<feature type="compositionally biased region" description="Low complexity" evidence="5">
    <location>
        <begin position="1"/>
        <end position="10"/>
    </location>
</feature>
<feature type="compositionally biased region" description="Pro residues" evidence="5">
    <location>
        <begin position="99"/>
        <end position="113"/>
    </location>
</feature>
<dbReference type="PANTHER" id="PTHR30168">
    <property type="entry name" value="PUTATIVE MEMBRANE PROTEIN YPFJ"/>
    <property type="match status" value="1"/>
</dbReference>
<dbReference type="Pfam" id="PF04228">
    <property type="entry name" value="Zn_peptidase"/>
    <property type="match status" value="1"/>
</dbReference>
<feature type="region of interest" description="Disordered" evidence="5">
    <location>
        <begin position="174"/>
        <end position="210"/>
    </location>
</feature>
<evidence type="ECO:0000313" key="7">
    <source>
        <dbReference type="EMBL" id="GAA0962282.1"/>
    </source>
</evidence>
<feature type="transmembrane region" description="Helical" evidence="6">
    <location>
        <begin position="132"/>
        <end position="152"/>
    </location>
</feature>
<feature type="region of interest" description="Disordered" evidence="5">
    <location>
        <begin position="1"/>
        <end position="125"/>
    </location>
</feature>
<keyword evidence="8" id="KW-1185">Reference proteome</keyword>
<proteinExistence type="predicted"/>
<dbReference type="InterPro" id="IPR007343">
    <property type="entry name" value="Uncharacterised_pept_Zn_put"/>
</dbReference>
<feature type="compositionally biased region" description="Low complexity" evidence="5">
    <location>
        <begin position="33"/>
        <end position="45"/>
    </location>
</feature>
<evidence type="ECO:0000256" key="2">
    <source>
        <dbReference type="ARBA" id="ARBA00022692"/>
    </source>
</evidence>
<evidence type="ECO:0000256" key="4">
    <source>
        <dbReference type="ARBA" id="ARBA00023136"/>
    </source>
</evidence>
<keyword evidence="3 6" id="KW-1133">Transmembrane helix</keyword>
<evidence type="ECO:0008006" key="9">
    <source>
        <dbReference type="Google" id="ProtNLM"/>
    </source>
</evidence>
<feature type="compositionally biased region" description="Low complexity" evidence="5">
    <location>
        <begin position="190"/>
        <end position="210"/>
    </location>
</feature>
<comment type="subcellular location">
    <subcellularLocation>
        <location evidence="1">Membrane</location>
        <topology evidence="1">Single-pass membrane protein</topology>
    </subcellularLocation>
</comment>
<protein>
    <recommendedName>
        <fullName evidence="9">Metalloprotease</fullName>
    </recommendedName>
</protein>
<sequence length="454" mass="49673">MGLTQPPYGQQPGGPYGQNPNQPPPNQPPPYQQPGYQRPGQQPGQRPGGQQPGYPQPGYQQPGYQQGGYPQAQGQPPYQYAAPSVAPQQGQGLGWGPQFAPPPGPPGYPPGPGFQPGWQPQLPPRKKSKAPLFAILGVVLVGVVGLWIFGVIKKNADNHYTQPVYTAPTIRSTEAPIPTTAPTGKATGRPTATRPTQAQPTKTATSQPPAQLSNQDIVAKNRLYKTGQMRSVNCREPKIKPNTAANAAKYWAAIKPCLDRSWARQLALAGYKFKAPTMLYWAGTSVNSPCGNGPVAVPFFCSSNHMMYMKVDNFVKSYNEYPYADAKAYARMWYSRSIAHEYGHAMQSLTGILEASYDIQYQLTNYDDRMRQTRRMELQANCFAGVFLAANKRSYPINGLMLQVWNKWVVTSGDKPEQGDHGSPSSQAHFMGRSFVTANPASCNTFAASKKYVS</sequence>
<evidence type="ECO:0000256" key="6">
    <source>
        <dbReference type="SAM" id="Phobius"/>
    </source>
</evidence>
<keyword evidence="4 6" id="KW-0472">Membrane</keyword>
<dbReference type="PANTHER" id="PTHR30168:SF0">
    <property type="entry name" value="INNER MEMBRANE PROTEIN"/>
    <property type="match status" value="1"/>
</dbReference>
<gene>
    <name evidence="7" type="ORF">GCM10009554_79820</name>
</gene>
<dbReference type="Proteomes" id="UP001500542">
    <property type="component" value="Unassembled WGS sequence"/>
</dbReference>
<evidence type="ECO:0000313" key="8">
    <source>
        <dbReference type="Proteomes" id="UP001500542"/>
    </source>
</evidence>